<evidence type="ECO:0000313" key="12">
    <source>
        <dbReference type="Proteomes" id="UP000285301"/>
    </source>
</evidence>
<dbReference type="PROSITE" id="PS50026">
    <property type="entry name" value="EGF_3"/>
    <property type="match status" value="3"/>
</dbReference>
<dbReference type="CDD" id="cd00054">
    <property type="entry name" value="EGF_CA"/>
    <property type="match status" value="2"/>
</dbReference>
<evidence type="ECO:0000256" key="6">
    <source>
        <dbReference type="ARBA" id="ARBA00023157"/>
    </source>
</evidence>
<evidence type="ECO:0000259" key="9">
    <source>
        <dbReference type="PROSITE" id="PS50026"/>
    </source>
</evidence>
<reference evidence="10" key="2">
    <citation type="submission" date="2018-11" db="EMBL/GenBank/DDBJ databases">
        <title>Trombidioid mite genomics.</title>
        <authorList>
            <person name="Dong X."/>
        </authorList>
    </citation>
    <scope>NUCLEOTIDE SEQUENCE</scope>
    <source>
        <strain evidence="10">UoL-WK</strain>
    </source>
</reference>
<dbReference type="InterPro" id="IPR050751">
    <property type="entry name" value="ECM_structural_protein"/>
</dbReference>
<evidence type="ECO:0000256" key="4">
    <source>
        <dbReference type="ARBA" id="ARBA00022729"/>
    </source>
</evidence>
<feature type="domain" description="EGF-like" evidence="9">
    <location>
        <begin position="146"/>
        <end position="188"/>
    </location>
</feature>
<dbReference type="Pfam" id="PF07645">
    <property type="entry name" value="EGF_CA"/>
    <property type="match status" value="6"/>
</dbReference>
<dbReference type="SMART" id="SM00179">
    <property type="entry name" value="EGF_CA"/>
    <property type="match status" value="6"/>
</dbReference>
<gene>
    <name evidence="11" type="ORF">B4U79_10293</name>
    <name evidence="10" type="ORF">B4U79_13239</name>
</gene>
<dbReference type="GO" id="GO:0005509">
    <property type="term" value="F:calcium ion binding"/>
    <property type="evidence" value="ECO:0007669"/>
    <property type="project" value="InterPro"/>
</dbReference>
<dbReference type="Gene3D" id="2.10.25.10">
    <property type="entry name" value="Laminin"/>
    <property type="match status" value="6"/>
</dbReference>
<dbReference type="InterPro" id="IPR009030">
    <property type="entry name" value="Growth_fac_rcpt_cys_sf"/>
</dbReference>
<dbReference type="InterPro" id="IPR018097">
    <property type="entry name" value="EGF_Ca-bd_CS"/>
</dbReference>
<feature type="domain" description="EGF-like" evidence="9">
    <location>
        <begin position="228"/>
        <end position="267"/>
    </location>
</feature>
<dbReference type="InterPro" id="IPR000152">
    <property type="entry name" value="EGF-type_Asp/Asn_hydroxyl_site"/>
</dbReference>
<dbReference type="InterPro" id="IPR001881">
    <property type="entry name" value="EGF-like_Ca-bd_dom"/>
</dbReference>
<dbReference type="OrthoDB" id="6486105at2759"/>
<organism evidence="10 12">
    <name type="scientific">Dinothrombium tinctorium</name>
    <dbReference type="NCBI Taxonomy" id="1965070"/>
    <lineage>
        <taxon>Eukaryota</taxon>
        <taxon>Metazoa</taxon>
        <taxon>Ecdysozoa</taxon>
        <taxon>Arthropoda</taxon>
        <taxon>Chelicerata</taxon>
        <taxon>Arachnida</taxon>
        <taxon>Acari</taxon>
        <taxon>Acariformes</taxon>
        <taxon>Trombidiformes</taxon>
        <taxon>Prostigmata</taxon>
        <taxon>Anystina</taxon>
        <taxon>Parasitengona</taxon>
        <taxon>Trombidioidea</taxon>
        <taxon>Trombidiidae</taxon>
        <taxon>Dinothrombium</taxon>
    </lineage>
</organism>
<dbReference type="PROSITE" id="PS00010">
    <property type="entry name" value="ASX_HYDROXYL"/>
    <property type="match status" value="3"/>
</dbReference>
<dbReference type="PANTHER" id="PTHR24034:SF111">
    <property type="entry name" value="FIBULIN-2-LIKE ISOFORM X1"/>
    <property type="match status" value="1"/>
</dbReference>
<evidence type="ECO:0000256" key="7">
    <source>
        <dbReference type="ARBA" id="ARBA00023180"/>
    </source>
</evidence>
<evidence type="ECO:0000313" key="10">
    <source>
        <dbReference type="EMBL" id="RWS03929.1"/>
    </source>
</evidence>
<keyword evidence="7" id="KW-0325">Glycoprotein</keyword>
<dbReference type="GO" id="GO:0005576">
    <property type="term" value="C:extracellular region"/>
    <property type="evidence" value="ECO:0007669"/>
    <property type="project" value="UniProtKB-SubCell"/>
</dbReference>
<dbReference type="FunFam" id="2.10.25.10:FF:000005">
    <property type="entry name" value="Fibrillin 2"/>
    <property type="match status" value="1"/>
</dbReference>
<dbReference type="InterPro" id="IPR000742">
    <property type="entry name" value="EGF"/>
</dbReference>
<dbReference type="STRING" id="1965070.A0A3S3P2S8"/>
<dbReference type="PROSITE" id="PS01187">
    <property type="entry name" value="EGF_CA"/>
    <property type="match status" value="2"/>
</dbReference>
<comment type="subcellular location">
    <subcellularLocation>
        <location evidence="1">Secreted</location>
    </subcellularLocation>
</comment>
<dbReference type="PROSITE" id="PS01186">
    <property type="entry name" value="EGF_2"/>
    <property type="match status" value="3"/>
</dbReference>
<keyword evidence="5" id="KW-0677">Repeat</keyword>
<dbReference type="AlphaFoldDB" id="A0A3S3P2S8"/>
<accession>A0A3S3P2S8</accession>
<evidence type="ECO:0000313" key="11">
    <source>
        <dbReference type="EMBL" id="RWS03934.1"/>
    </source>
</evidence>
<keyword evidence="12" id="KW-1185">Reference proteome</keyword>
<dbReference type="SUPFAM" id="SSF57184">
    <property type="entry name" value="Growth factor receptor domain"/>
    <property type="match status" value="3"/>
</dbReference>
<name>A0A3S3P2S8_9ACAR</name>
<evidence type="ECO:0000256" key="5">
    <source>
        <dbReference type="ARBA" id="ARBA00022737"/>
    </source>
</evidence>
<sequence length="490" mass="56003">MCEIPKAKFDSFKVLLSLASEIENVQDNIKANAQNRKPEQNCPFGFVFNRETNICQDKDECALGIHNCDLSSICVNMNGTYGCIYQPCEIGYMRHSNGSCVEVTCPEGQKYDSFFDRCENIEPIRPNKTRIGCGPGSTPVDDICVDIDECRENMHNCSDDEKCVNRLYGFDCVCKYGFERNMTTKICEDVNECRMAPCHWPFICINTVGSYSCECDDGFTYRNGHCSDNNECEDENVCRNGYCVNSIGSYECECDDGFKKDENNFCVDIDECASGNVDFCELCENTIGSFKCNKCLPGFENDGNFCKDIDECSINKTICGSNSLCTNLIGDFRCTRIVCESNYFKIEHETSVCMKKSLEKNIAEPFQIEYRAIQMPNNQFIPEGGVNILSLRSEDFPCEYNVHLDSRKSIKENVELSKKEDWYLTIYDKTDARLRLRNSLDGPQDIVIRIDCNYFNIKIRRTLVFVYVSKYASRTPIIKPKFPLWLFGNN</sequence>
<proteinExistence type="predicted"/>
<dbReference type="Proteomes" id="UP000285301">
    <property type="component" value="Unassembled WGS sequence"/>
</dbReference>
<keyword evidence="3 8" id="KW-0245">EGF-like domain</keyword>
<comment type="caution">
    <text evidence="10">The sequence shown here is derived from an EMBL/GenBank/DDBJ whole genome shotgun (WGS) entry which is preliminary data.</text>
</comment>
<comment type="caution">
    <text evidence="8">Lacks conserved residue(s) required for the propagation of feature annotation.</text>
</comment>
<keyword evidence="2" id="KW-0964">Secreted</keyword>
<dbReference type="PANTHER" id="PTHR24034">
    <property type="entry name" value="EGF-LIKE DOMAIN-CONTAINING PROTEIN"/>
    <property type="match status" value="1"/>
</dbReference>
<evidence type="ECO:0000256" key="8">
    <source>
        <dbReference type="PROSITE-ProRule" id="PRU00076"/>
    </source>
</evidence>
<dbReference type="InterPro" id="IPR049883">
    <property type="entry name" value="NOTCH1_EGF-like"/>
</dbReference>
<dbReference type="EMBL" id="NCKU01006003">
    <property type="protein sequence ID" value="RWS03934.1"/>
    <property type="molecule type" value="Genomic_DNA"/>
</dbReference>
<keyword evidence="6" id="KW-1015">Disulfide bond</keyword>
<evidence type="ECO:0000256" key="1">
    <source>
        <dbReference type="ARBA" id="ARBA00004613"/>
    </source>
</evidence>
<evidence type="ECO:0000256" key="2">
    <source>
        <dbReference type="ARBA" id="ARBA00022525"/>
    </source>
</evidence>
<dbReference type="EMBL" id="NCKU01006007">
    <property type="protein sequence ID" value="RWS03929.1"/>
    <property type="molecule type" value="Genomic_DNA"/>
</dbReference>
<evidence type="ECO:0000256" key="3">
    <source>
        <dbReference type="ARBA" id="ARBA00022536"/>
    </source>
</evidence>
<feature type="domain" description="EGF-like" evidence="9">
    <location>
        <begin position="189"/>
        <end position="227"/>
    </location>
</feature>
<dbReference type="SMART" id="SM00181">
    <property type="entry name" value="EGF"/>
    <property type="match status" value="6"/>
</dbReference>
<protein>
    <submittedName>
        <fullName evidence="10">Fibulin-1-like protein</fullName>
    </submittedName>
</protein>
<keyword evidence="4" id="KW-0732">Signal</keyword>
<reference evidence="10 12" key="1">
    <citation type="journal article" date="2018" name="Gigascience">
        <title>Genomes of trombidid mites reveal novel predicted allergens and laterally-transferred genes associated with secondary metabolism.</title>
        <authorList>
            <person name="Dong X."/>
            <person name="Chaisiri K."/>
            <person name="Xia D."/>
            <person name="Armstrong S.D."/>
            <person name="Fang Y."/>
            <person name="Donnelly M.J."/>
            <person name="Kadowaki T."/>
            <person name="McGarry J.W."/>
            <person name="Darby A.C."/>
            <person name="Makepeace B.L."/>
        </authorList>
    </citation>
    <scope>NUCLEOTIDE SEQUENCE [LARGE SCALE GENOMIC DNA]</scope>
    <source>
        <strain evidence="10">UoL-WK</strain>
    </source>
</reference>
<dbReference type="FunFam" id="2.10.25.10:FF:000014">
    <property type="entry name" value="Latent-transforming growth factor beta-binding protein 3"/>
    <property type="match status" value="1"/>
</dbReference>